<name>A0AAE0HJP2_9PEZI</name>
<proteinExistence type="predicted"/>
<comment type="caution">
    <text evidence="2">The sequence shown here is derived from an EMBL/GenBank/DDBJ whole genome shotgun (WGS) entry which is preliminary data.</text>
</comment>
<reference evidence="2" key="2">
    <citation type="submission" date="2023-06" db="EMBL/GenBank/DDBJ databases">
        <authorList>
            <consortium name="Lawrence Berkeley National Laboratory"/>
            <person name="Haridas S."/>
            <person name="Hensen N."/>
            <person name="Bonometti L."/>
            <person name="Westerberg I."/>
            <person name="Brannstrom I.O."/>
            <person name="Guillou S."/>
            <person name="Cros-Aarteil S."/>
            <person name="Calhoun S."/>
            <person name="Kuo A."/>
            <person name="Mondo S."/>
            <person name="Pangilinan J."/>
            <person name="Riley R."/>
            <person name="Labutti K."/>
            <person name="Andreopoulos B."/>
            <person name="Lipzen A."/>
            <person name="Chen C."/>
            <person name="Yanf M."/>
            <person name="Daum C."/>
            <person name="Ng V."/>
            <person name="Clum A."/>
            <person name="Steindorff A."/>
            <person name="Ohm R."/>
            <person name="Martin F."/>
            <person name="Silar P."/>
            <person name="Natvig D."/>
            <person name="Lalanne C."/>
            <person name="Gautier V."/>
            <person name="Ament-Velasquez S.L."/>
            <person name="Kruys A."/>
            <person name="Hutchinson M.I."/>
            <person name="Powell A.J."/>
            <person name="Barry K."/>
            <person name="Miller A.N."/>
            <person name="Grigoriev I.V."/>
            <person name="Debuchy R."/>
            <person name="Gladieux P."/>
            <person name="Thoren M.H."/>
            <person name="Johannesson H."/>
        </authorList>
    </citation>
    <scope>NUCLEOTIDE SEQUENCE</scope>
    <source>
        <strain evidence="2">CBS 168.71</strain>
    </source>
</reference>
<sequence>MDGRAWTKLFVVSAQCTERRHPRHLDLQSPTGYGPAPSKKKITNHCTDGANETRSPLSEGTPDRSDLRPPASEPKCISNARQFLHNAIRFWSHWTHAPQTETPQWMATHPASGQNRILAIGARASSIPRSHATQNRESCARAERGYRGTRAALRVPASCFNVSFSNTDLPNSPFAFFYYYIGTEAPRLVCPAQPCSPEPSLSTEAVPRHKMNN</sequence>
<reference evidence="2" key="1">
    <citation type="journal article" date="2023" name="Mol. Phylogenet. Evol.">
        <title>Genome-scale phylogeny and comparative genomics of the fungal order Sordariales.</title>
        <authorList>
            <person name="Hensen N."/>
            <person name="Bonometti L."/>
            <person name="Westerberg I."/>
            <person name="Brannstrom I.O."/>
            <person name="Guillou S."/>
            <person name="Cros-Aarteil S."/>
            <person name="Calhoun S."/>
            <person name="Haridas S."/>
            <person name="Kuo A."/>
            <person name="Mondo S."/>
            <person name="Pangilinan J."/>
            <person name="Riley R."/>
            <person name="LaButti K."/>
            <person name="Andreopoulos B."/>
            <person name="Lipzen A."/>
            <person name="Chen C."/>
            <person name="Yan M."/>
            <person name="Daum C."/>
            <person name="Ng V."/>
            <person name="Clum A."/>
            <person name="Steindorff A."/>
            <person name="Ohm R.A."/>
            <person name="Martin F."/>
            <person name="Silar P."/>
            <person name="Natvig D.O."/>
            <person name="Lalanne C."/>
            <person name="Gautier V."/>
            <person name="Ament-Velasquez S.L."/>
            <person name="Kruys A."/>
            <person name="Hutchinson M.I."/>
            <person name="Powell A.J."/>
            <person name="Barry K."/>
            <person name="Miller A.N."/>
            <person name="Grigoriev I.V."/>
            <person name="Debuchy R."/>
            <person name="Gladieux P."/>
            <person name="Hiltunen Thoren M."/>
            <person name="Johannesson H."/>
        </authorList>
    </citation>
    <scope>NUCLEOTIDE SEQUENCE</scope>
    <source>
        <strain evidence="2">CBS 168.71</strain>
    </source>
</reference>
<evidence type="ECO:0000256" key="1">
    <source>
        <dbReference type="SAM" id="MobiDB-lite"/>
    </source>
</evidence>
<feature type="region of interest" description="Disordered" evidence="1">
    <location>
        <begin position="19"/>
        <end position="74"/>
    </location>
</feature>
<evidence type="ECO:0000313" key="3">
    <source>
        <dbReference type="Proteomes" id="UP001278766"/>
    </source>
</evidence>
<dbReference type="RefSeq" id="XP_062661322.1">
    <property type="nucleotide sequence ID" value="XM_062798137.1"/>
</dbReference>
<dbReference type="Proteomes" id="UP001278766">
    <property type="component" value="Unassembled WGS sequence"/>
</dbReference>
<dbReference type="AlphaFoldDB" id="A0AAE0HJP2"/>
<dbReference type="GeneID" id="87835085"/>
<dbReference type="EMBL" id="JAUEPN010000003">
    <property type="protein sequence ID" value="KAK3297808.1"/>
    <property type="molecule type" value="Genomic_DNA"/>
</dbReference>
<organism evidence="2 3">
    <name type="scientific">Chaetomium fimeti</name>
    <dbReference type="NCBI Taxonomy" id="1854472"/>
    <lineage>
        <taxon>Eukaryota</taxon>
        <taxon>Fungi</taxon>
        <taxon>Dikarya</taxon>
        <taxon>Ascomycota</taxon>
        <taxon>Pezizomycotina</taxon>
        <taxon>Sordariomycetes</taxon>
        <taxon>Sordariomycetidae</taxon>
        <taxon>Sordariales</taxon>
        <taxon>Chaetomiaceae</taxon>
        <taxon>Chaetomium</taxon>
    </lineage>
</organism>
<feature type="compositionally biased region" description="Polar residues" evidence="1">
    <location>
        <begin position="44"/>
        <end position="58"/>
    </location>
</feature>
<gene>
    <name evidence="2" type="ORF">B0H64DRAFT_132018</name>
</gene>
<keyword evidence="3" id="KW-1185">Reference proteome</keyword>
<evidence type="ECO:0000313" key="2">
    <source>
        <dbReference type="EMBL" id="KAK3297808.1"/>
    </source>
</evidence>
<accession>A0AAE0HJP2</accession>
<protein>
    <submittedName>
        <fullName evidence="2">Uncharacterized protein</fullName>
    </submittedName>
</protein>